<dbReference type="KEGG" id="pob:LPB03_08010"/>
<keyword evidence="2" id="KW-1185">Reference proteome</keyword>
<evidence type="ECO:0000313" key="1">
    <source>
        <dbReference type="EMBL" id="OBY66101.1"/>
    </source>
</evidence>
<evidence type="ECO:0008006" key="3">
    <source>
        <dbReference type="Google" id="ProtNLM"/>
    </source>
</evidence>
<proteinExistence type="predicted"/>
<accession>A0A1B8U2Q2</accession>
<organism evidence="1 2">
    <name type="scientific">Polaribacter vadi</name>
    <dbReference type="NCBI Taxonomy" id="1774273"/>
    <lineage>
        <taxon>Bacteria</taxon>
        <taxon>Pseudomonadati</taxon>
        <taxon>Bacteroidota</taxon>
        <taxon>Flavobacteriia</taxon>
        <taxon>Flavobacteriales</taxon>
        <taxon>Flavobacteriaceae</taxon>
    </lineage>
</organism>
<dbReference type="Proteomes" id="UP000092584">
    <property type="component" value="Unassembled WGS sequence"/>
</dbReference>
<dbReference type="PANTHER" id="PTHR36529">
    <property type="entry name" value="SLL1095 PROTEIN"/>
    <property type="match status" value="1"/>
</dbReference>
<dbReference type="InterPro" id="IPR029044">
    <property type="entry name" value="Nucleotide-diphossugar_trans"/>
</dbReference>
<dbReference type="RefSeq" id="WP_065317813.1">
    <property type="nucleotide sequence ID" value="NZ_CP017477.1"/>
</dbReference>
<dbReference type="Pfam" id="PF09837">
    <property type="entry name" value="DUF2064"/>
    <property type="match status" value="1"/>
</dbReference>
<dbReference type="PANTHER" id="PTHR36529:SF1">
    <property type="entry name" value="GLYCOSYLTRANSFERASE"/>
    <property type="match status" value="1"/>
</dbReference>
<dbReference type="STRING" id="1774273.LPB03_08010"/>
<dbReference type="SUPFAM" id="SSF53448">
    <property type="entry name" value="Nucleotide-diphospho-sugar transferases"/>
    <property type="match status" value="1"/>
</dbReference>
<reference evidence="2" key="1">
    <citation type="submission" date="2016-02" db="EMBL/GenBank/DDBJ databases">
        <authorList>
            <person name="Shin S.-K."/>
            <person name="Yi H."/>
            <person name="Kim E."/>
        </authorList>
    </citation>
    <scope>NUCLEOTIDE SEQUENCE [LARGE SCALE GENOMIC DNA]</scope>
    <source>
        <strain evidence="2">LPB0003</strain>
    </source>
</reference>
<name>A0A1B8U2Q2_9FLAO</name>
<dbReference type="AlphaFoldDB" id="A0A1B8U2Q2"/>
<dbReference type="Gene3D" id="3.90.550.10">
    <property type="entry name" value="Spore Coat Polysaccharide Biosynthesis Protein SpsA, Chain A"/>
    <property type="match status" value="1"/>
</dbReference>
<gene>
    <name evidence="1" type="ORF">LPB3_01395</name>
</gene>
<dbReference type="EMBL" id="LSFM01000003">
    <property type="protein sequence ID" value="OBY66101.1"/>
    <property type="molecule type" value="Genomic_DNA"/>
</dbReference>
<dbReference type="InterPro" id="IPR018641">
    <property type="entry name" value="Trfase_1_rSAM/seldom-assoc"/>
</dbReference>
<protein>
    <recommendedName>
        <fullName evidence="3">Glycosyltransferase</fullName>
    </recommendedName>
</protein>
<evidence type="ECO:0000313" key="2">
    <source>
        <dbReference type="Proteomes" id="UP000092584"/>
    </source>
</evidence>
<comment type="caution">
    <text evidence="1">The sequence shown here is derived from an EMBL/GenBank/DDBJ whole genome shotgun (WGS) entry which is preliminary data.</text>
</comment>
<sequence>MKKNTAILIFANSAEKEAERKSFLSSDVFSALNHQTLKTVEKSGIQYFHFSEKNQVGSSFGERFSNAIETIFNKGFGNVITIGNDTPHLKTKHLIDTVHQLEKNELVLGPSKDGGFYLMGIKKEHFNKETFLKLPWQTSKLQNCIASIITSKKLNIKFLEILNDLDVLEDVKKILHSFKAIPKSVLKILRIFISFLKEFFIDIIINFKSTFSTPNSNKGSPLIFA</sequence>